<evidence type="ECO:0000313" key="2">
    <source>
        <dbReference type="Proteomes" id="UP001596495"/>
    </source>
</evidence>
<accession>A0ABW2RDX4</accession>
<organism evidence="1 2">
    <name type="scientific">Hydrogenophaga bisanensis</name>
    <dbReference type="NCBI Taxonomy" id="439611"/>
    <lineage>
        <taxon>Bacteria</taxon>
        <taxon>Pseudomonadati</taxon>
        <taxon>Pseudomonadota</taxon>
        <taxon>Betaproteobacteria</taxon>
        <taxon>Burkholderiales</taxon>
        <taxon>Comamonadaceae</taxon>
        <taxon>Hydrogenophaga</taxon>
    </lineage>
</organism>
<name>A0ABW2RDX4_9BURK</name>
<reference evidence="2" key="1">
    <citation type="journal article" date="2019" name="Int. J. Syst. Evol. Microbiol.">
        <title>The Global Catalogue of Microorganisms (GCM) 10K type strain sequencing project: providing services to taxonomists for standard genome sequencing and annotation.</title>
        <authorList>
            <consortium name="The Broad Institute Genomics Platform"/>
            <consortium name="The Broad Institute Genome Sequencing Center for Infectious Disease"/>
            <person name="Wu L."/>
            <person name="Ma J."/>
        </authorList>
    </citation>
    <scope>NUCLEOTIDE SEQUENCE [LARGE SCALE GENOMIC DNA]</scope>
    <source>
        <strain evidence="2">CCUG 54518</strain>
    </source>
</reference>
<gene>
    <name evidence="1" type="ORF">ACFQNJ_17250</name>
</gene>
<dbReference type="Proteomes" id="UP001596495">
    <property type="component" value="Unassembled WGS sequence"/>
</dbReference>
<dbReference type="Pfam" id="PF04519">
    <property type="entry name" value="Bactofilin"/>
    <property type="match status" value="1"/>
</dbReference>
<keyword evidence="2" id="KW-1185">Reference proteome</keyword>
<dbReference type="EMBL" id="JBHTBX010000015">
    <property type="protein sequence ID" value="MFC7436258.1"/>
    <property type="molecule type" value="Genomic_DNA"/>
</dbReference>
<dbReference type="InterPro" id="IPR007607">
    <property type="entry name" value="BacA/B"/>
</dbReference>
<protein>
    <submittedName>
        <fullName evidence="1">Polymer-forming cytoskeletal protein</fullName>
    </submittedName>
</protein>
<proteinExistence type="predicted"/>
<comment type="caution">
    <text evidence="1">The sequence shown here is derived from an EMBL/GenBank/DDBJ whole genome shotgun (WGS) entry which is preliminary data.</text>
</comment>
<dbReference type="RefSeq" id="WP_382259781.1">
    <property type="nucleotide sequence ID" value="NZ_JBHTBX010000015.1"/>
</dbReference>
<sequence>MMLSLVSRDALASIDTVIDASARVSGNFHSTGAAGIRVDGRFKGSICLGPDSIVFISKDAVVEDAELCADVVVVAGYVKGKVTARKAFEAIDAAHVRGAVECQGRLCLHPGSKMDALLSVSPSH</sequence>
<evidence type="ECO:0000313" key="1">
    <source>
        <dbReference type="EMBL" id="MFC7436258.1"/>
    </source>
</evidence>